<comment type="caution">
    <text evidence="2">The sequence shown here is derived from an EMBL/GenBank/DDBJ whole genome shotgun (WGS) entry which is preliminary data.</text>
</comment>
<reference evidence="2" key="1">
    <citation type="submission" date="2023-04" db="EMBL/GenBank/DDBJ databases">
        <title>Chromosome-level genome of Chaenocephalus aceratus.</title>
        <authorList>
            <person name="Park H."/>
        </authorList>
    </citation>
    <scope>NUCLEOTIDE SEQUENCE</scope>
    <source>
        <strain evidence="2">DE</strain>
        <tissue evidence="2">Muscle</tissue>
    </source>
</reference>
<dbReference type="AlphaFoldDB" id="A0AAD9CIK6"/>
<protein>
    <submittedName>
        <fullName evidence="2">WD repeat domain phosphoinositide-interacting protein 1</fullName>
    </submittedName>
</protein>
<proteinExistence type="predicted"/>
<dbReference type="EMBL" id="JASDAP010000005">
    <property type="protein sequence ID" value="KAK1902877.1"/>
    <property type="molecule type" value="Genomic_DNA"/>
</dbReference>
<name>A0AAD9CIK6_DISEL</name>
<organism evidence="2 3">
    <name type="scientific">Dissostichus eleginoides</name>
    <name type="common">Patagonian toothfish</name>
    <name type="synonym">Dissostichus amissus</name>
    <dbReference type="NCBI Taxonomy" id="100907"/>
    <lineage>
        <taxon>Eukaryota</taxon>
        <taxon>Metazoa</taxon>
        <taxon>Chordata</taxon>
        <taxon>Craniata</taxon>
        <taxon>Vertebrata</taxon>
        <taxon>Euteleostomi</taxon>
        <taxon>Actinopterygii</taxon>
        <taxon>Neopterygii</taxon>
        <taxon>Teleostei</taxon>
        <taxon>Neoteleostei</taxon>
        <taxon>Acanthomorphata</taxon>
        <taxon>Eupercaria</taxon>
        <taxon>Perciformes</taxon>
        <taxon>Notothenioidei</taxon>
        <taxon>Nototheniidae</taxon>
        <taxon>Dissostichus</taxon>
    </lineage>
</organism>
<keyword evidence="3" id="KW-1185">Reference proteome</keyword>
<evidence type="ECO:0000313" key="3">
    <source>
        <dbReference type="Proteomes" id="UP001228049"/>
    </source>
</evidence>
<evidence type="ECO:0000313" key="2">
    <source>
        <dbReference type="EMBL" id="KAK1902877.1"/>
    </source>
</evidence>
<evidence type="ECO:0000256" key="1">
    <source>
        <dbReference type="SAM" id="MobiDB-lite"/>
    </source>
</evidence>
<dbReference type="Proteomes" id="UP001228049">
    <property type="component" value="Unassembled WGS sequence"/>
</dbReference>
<gene>
    <name evidence="2" type="ORF">KUDE01_005837</name>
</gene>
<sequence>MTSSLLPPPPPPPLLMQPPGVFTNGLLDLDPPTKVNPHLPPDVGAAFTPALPPRNNASTMGKPPASEDGAKLRGLLTTEL</sequence>
<accession>A0AAD9CIK6</accession>
<feature type="region of interest" description="Disordered" evidence="1">
    <location>
        <begin position="31"/>
        <end position="80"/>
    </location>
</feature>